<dbReference type="EMBL" id="DS469594">
    <property type="protein sequence ID" value="EDO40276.1"/>
    <property type="molecule type" value="Genomic_DNA"/>
</dbReference>
<feature type="domain" description="G-protein coupled receptors family 1 profile" evidence="11">
    <location>
        <begin position="30"/>
        <end position="262"/>
    </location>
</feature>
<evidence type="ECO:0000256" key="3">
    <source>
        <dbReference type="ARBA" id="ARBA00022692"/>
    </source>
</evidence>
<dbReference type="InterPro" id="IPR017452">
    <property type="entry name" value="GPCR_Rhodpsn_7TM"/>
</dbReference>
<evidence type="ECO:0000256" key="5">
    <source>
        <dbReference type="ARBA" id="ARBA00023040"/>
    </source>
</evidence>
<feature type="transmembrane region" description="Helical" evidence="10">
    <location>
        <begin position="15"/>
        <end position="38"/>
    </location>
</feature>
<accession>A7S7Q4</accession>
<protein>
    <recommendedName>
        <fullName evidence="11">G-protein coupled receptors family 1 profile domain-containing protein</fullName>
    </recommendedName>
</protein>
<sequence>MEMNDTRLGQENRGIFHSIYLTESIITIVFNFLALAVFHQKTFRLKKSNYFLTSLTIADLLTGLTLMSKSINFYAAFTTPGILLFIEFANDVAISGSLFSLTLIALERVYAVVFPLKHRLLRAKHYSVCIAITWLFAFLFDIPVLLNSWQVQLFASNSRNYNVLVTVKMVAGIVALMSIMISYLVIWIKLTFPDNLHIGRVHQTTAKMTQTLFIVTLVSYFCFSPILIGIICKLWFDASIVVFYPYLVALTYVNSFINFIVYALRIPEFRKTLCKILTRYGIRITKAHPIDNFLSALPSTLDGGQPVLINMKQVKEGGITKPH</sequence>
<dbReference type="AlphaFoldDB" id="A7S7Q4"/>
<dbReference type="PROSITE" id="PS50262">
    <property type="entry name" value="G_PROTEIN_RECEP_F1_2"/>
    <property type="match status" value="1"/>
</dbReference>
<dbReference type="OMA" id="LMSIMIS"/>
<dbReference type="CDD" id="cd00637">
    <property type="entry name" value="7tm_classA_rhodopsin-like"/>
    <property type="match status" value="1"/>
</dbReference>
<evidence type="ECO:0000313" key="12">
    <source>
        <dbReference type="EMBL" id="EDO40276.1"/>
    </source>
</evidence>
<keyword evidence="5" id="KW-0297">G-protein coupled receptor</keyword>
<keyword evidence="9" id="KW-0807">Transducer</keyword>
<organism evidence="12 13">
    <name type="scientific">Nematostella vectensis</name>
    <name type="common">Starlet sea anemone</name>
    <dbReference type="NCBI Taxonomy" id="45351"/>
    <lineage>
        <taxon>Eukaryota</taxon>
        <taxon>Metazoa</taxon>
        <taxon>Cnidaria</taxon>
        <taxon>Anthozoa</taxon>
        <taxon>Hexacorallia</taxon>
        <taxon>Actiniaria</taxon>
        <taxon>Edwardsiidae</taxon>
        <taxon>Nematostella</taxon>
    </lineage>
</organism>
<evidence type="ECO:0000256" key="6">
    <source>
        <dbReference type="ARBA" id="ARBA00023136"/>
    </source>
</evidence>
<evidence type="ECO:0000256" key="2">
    <source>
        <dbReference type="ARBA" id="ARBA00022475"/>
    </source>
</evidence>
<dbReference type="PANTHER" id="PTHR24246:SF27">
    <property type="entry name" value="ADENOSINE RECEPTOR, ISOFORM A"/>
    <property type="match status" value="1"/>
</dbReference>
<keyword evidence="7" id="KW-0675">Receptor</keyword>
<feature type="transmembrane region" description="Helical" evidence="10">
    <location>
        <begin position="169"/>
        <end position="190"/>
    </location>
</feature>
<dbReference type="eggNOG" id="ENOG502QQUE">
    <property type="taxonomic scope" value="Eukaryota"/>
</dbReference>
<evidence type="ECO:0000256" key="7">
    <source>
        <dbReference type="ARBA" id="ARBA00023170"/>
    </source>
</evidence>
<reference evidence="12 13" key="1">
    <citation type="journal article" date="2007" name="Science">
        <title>Sea anemone genome reveals ancestral eumetazoan gene repertoire and genomic organization.</title>
        <authorList>
            <person name="Putnam N.H."/>
            <person name="Srivastava M."/>
            <person name="Hellsten U."/>
            <person name="Dirks B."/>
            <person name="Chapman J."/>
            <person name="Salamov A."/>
            <person name="Terry A."/>
            <person name="Shapiro H."/>
            <person name="Lindquist E."/>
            <person name="Kapitonov V.V."/>
            <person name="Jurka J."/>
            <person name="Genikhovich G."/>
            <person name="Grigoriev I.V."/>
            <person name="Lucas S.M."/>
            <person name="Steele R.E."/>
            <person name="Finnerty J.R."/>
            <person name="Technau U."/>
            <person name="Martindale M.Q."/>
            <person name="Rokhsar D.S."/>
        </authorList>
    </citation>
    <scope>NUCLEOTIDE SEQUENCE [LARGE SCALE GENOMIC DNA]</scope>
    <source>
        <strain evidence="13">CH2 X CH6</strain>
    </source>
</reference>
<keyword evidence="4 10" id="KW-1133">Transmembrane helix</keyword>
<dbReference type="InterPro" id="IPR000276">
    <property type="entry name" value="GPCR_Rhodpsn"/>
</dbReference>
<name>A7S7Q4_NEMVE</name>
<evidence type="ECO:0000256" key="10">
    <source>
        <dbReference type="SAM" id="Phobius"/>
    </source>
</evidence>
<keyword evidence="2" id="KW-1003">Cell membrane</keyword>
<feature type="transmembrane region" description="Helical" evidence="10">
    <location>
        <begin position="242"/>
        <end position="264"/>
    </location>
</feature>
<evidence type="ECO:0000313" key="13">
    <source>
        <dbReference type="Proteomes" id="UP000001593"/>
    </source>
</evidence>
<feature type="transmembrane region" description="Helical" evidence="10">
    <location>
        <begin position="82"/>
        <end position="106"/>
    </location>
</feature>
<keyword evidence="8" id="KW-0325">Glycoprotein</keyword>
<feature type="transmembrane region" description="Helical" evidence="10">
    <location>
        <begin position="126"/>
        <end position="149"/>
    </location>
</feature>
<dbReference type="InParanoid" id="A7S7Q4"/>
<comment type="subcellular location">
    <subcellularLocation>
        <location evidence="1">Cell membrane</location>
        <topology evidence="1">Multi-pass membrane protein</topology>
    </subcellularLocation>
</comment>
<gene>
    <name evidence="12" type="ORF">NEMVEDRAFT_v1g208078</name>
</gene>
<feature type="transmembrane region" description="Helical" evidence="10">
    <location>
        <begin position="50"/>
        <end position="76"/>
    </location>
</feature>
<dbReference type="PANTHER" id="PTHR24246">
    <property type="entry name" value="OLFACTORY RECEPTOR AND ADENOSINE RECEPTOR"/>
    <property type="match status" value="1"/>
</dbReference>
<evidence type="ECO:0000256" key="8">
    <source>
        <dbReference type="ARBA" id="ARBA00023180"/>
    </source>
</evidence>
<evidence type="ECO:0000256" key="9">
    <source>
        <dbReference type="ARBA" id="ARBA00023224"/>
    </source>
</evidence>
<evidence type="ECO:0000256" key="4">
    <source>
        <dbReference type="ARBA" id="ARBA00022989"/>
    </source>
</evidence>
<feature type="transmembrane region" description="Helical" evidence="10">
    <location>
        <begin position="211"/>
        <end position="236"/>
    </location>
</feature>
<proteinExistence type="predicted"/>
<dbReference type="Gene3D" id="1.20.1070.10">
    <property type="entry name" value="Rhodopsin 7-helix transmembrane proteins"/>
    <property type="match status" value="1"/>
</dbReference>
<dbReference type="Pfam" id="PF00001">
    <property type="entry name" value="7tm_1"/>
    <property type="match status" value="1"/>
</dbReference>
<keyword evidence="13" id="KW-1185">Reference proteome</keyword>
<keyword evidence="6 10" id="KW-0472">Membrane</keyword>
<dbReference type="GO" id="GO:0004930">
    <property type="term" value="F:G protein-coupled receptor activity"/>
    <property type="evidence" value="ECO:0007669"/>
    <property type="project" value="UniProtKB-KW"/>
</dbReference>
<dbReference type="PRINTS" id="PR00237">
    <property type="entry name" value="GPCRRHODOPSN"/>
</dbReference>
<evidence type="ECO:0000256" key="1">
    <source>
        <dbReference type="ARBA" id="ARBA00004651"/>
    </source>
</evidence>
<dbReference type="PhylomeDB" id="A7S7Q4"/>
<dbReference type="HOGENOM" id="CLU_009579_16_2_1"/>
<keyword evidence="3 10" id="KW-0812">Transmembrane</keyword>
<evidence type="ECO:0000259" key="11">
    <source>
        <dbReference type="PROSITE" id="PS50262"/>
    </source>
</evidence>
<dbReference type="GO" id="GO:0005886">
    <property type="term" value="C:plasma membrane"/>
    <property type="evidence" value="ECO:0007669"/>
    <property type="project" value="UniProtKB-SubCell"/>
</dbReference>
<dbReference type="Proteomes" id="UP000001593">
    <property type="component" value="Unassembled WGS sequence"/>
</dbReference>
<dbReference type="SUPFAM" id="SSF81321">
    <property type="entry name" value="Family A G protein-coupled receptor-like"/>
    <property type="match status" value="1"/>
</dbReference>